<name>A0A8J2JD98_9HEXA</name>
<dbReference type="OrthoDB" id="10249246at2759"/>
<dbReference type="Proteomes" id="UP000708208">
    <property type="component" value="Unassembled WGS sequence"/>
</dbReference>
<dbReference type="PANTHER" id="PTHR16797:SF4">
    <property type="entry name" value="40-KDA HUNTINGTIN-ASSOCIATED PROTEIN"/>
    <property type="match status" value="1"/>
</dbReference>
<dbReference type="PROSITE" id="PS50005">
    <property type="entry name" value="TPR"/>
    <property type="match status" value="1"/>
</dbReference>
<dbReference type="PANTHER" id="PTHR16797">
    <property type="entry name" value="FACTOR VIII-ASSOCIATED GENE 1"/>
    <property type="match status" value="1"/>
</dbReference>
<dbReference type="GO" id="GO:0005769">
    <property type="term" value="C:early endosome"/>
    <property type="evidence" value="ECO:0007669"/>
    <property type="project" value="TreeGrafter"/>
</dbReference>
<accession>A0A8J2JD98</accession>
<dbReference type="AlphaFoldDB" id="A0A8J2JD98"/>
<feature type="repeat" description="TPR" evidence="1">
    <location>
        <begin position="142"/>
        <end position="175"/>
    </location>
</feature>
<keyword evidence="2" id="KW-0175">Coiled coil</keyword>
<evidence type="ECO:0008006" key="5">
    <source>
        <dbReference type="Google" id="ProtNLM"/>
    </source>
</evidence>
<feature type="coiled-coil region" evidence="2">
    <location>
        <begin position="29"/>
        <end position="56"/>
    </location>
</feature>
<protein>
    <recommendedName>
        <fullName evidence="5">Factor VIII intron 22 protein</fullName>
    </recommendedName>
</protein>
<reference evidence="3" key="1">
    <citation type="submission" date="2021-06" db="EMBL/GenBank/DDBJ databases">
        <authorList>
            <person name="Hodson N. C."/>
            <person name="Mongue J. A."/>
            <person name="Jaron S. K."/>
        </authorList>
    </citation>
    <scope>NUCLEOTIDE SEQUENCE</scope>
</reference>
<dbReference type="InterPro" id="IPR019734">
    <property type="entry name" value="TPR_rpt"/>
</dbReference>
<evidence type="ECO:0000256" key="1">
    <source>
        <dbReference type="PROSITE-ProRule" id="PRU00339"/>
    </source>
</evidence>
<dbReference type="GO" id="GO:0099518">
    <property type="term" value="P:vesicle cytoskeletal trafficking"/>
    <property type="evidence" value="ECO:0007669"/>
    <property type="project" value="TreeGrafter"/>
</dbReference>
<evidence type="ECO:0000256" key="2">
    <source>
        <dbReference type="SAM" id="Coils"/>
    </source>
</evidence>
<evidence type="ECO:0000313" key="3">
    <source>
        <dbReference type="EMBL" id="CAG7718138.1"/>
    </source>
</evidence>
<keyword evidence="4" id="KW-1185">Reference proteome</keyword>
<gene>
    <name evidence="3" type="ORF">AFUS01_LOCUS7556</name>
</gene>
<sequence length="317" mass="36484">MNPVFSNNTDFLPQFKAIGQSLKRRFFRKPNVSDAVDQYEALYQELQREEQKEFAAICCLEAAKCQETLQNPIPQANLLVKAAKLYLQARNSYKDFENEDYSFCDLENERGSASHGYSQIAVQSLDQAAKIFKTHKYFGMSLVIIMQTGQVLYEEHDYGEALKHFKSALDIAKMNFTLADQLVVLEQVLKCKVRLTDYESVSKTVGDILIILNQHRDEVPDDMWHFYVQRFEIMRVCLILILGVNSVDLVKFIWPEGLSKSEDGDQERKEVLIHLKSLVLAVQNGSVKEIKAVENNLSHTLTEMHQDLFTSLIQMQM</sequence>
<proteinExistence type="predicted"/>
<comment type="caution">
    <text evidence="3">The sequence shown here is derived from an EMBL/GenBank/DDBJ whole genome shotgun (WGS) entry which is preliminary data.</text>
</comment>
<keyword evidence="1" id="KW-0802">TPR repeat</keyword>
<dbReference type="EMBL" id="CAJVCH010051161">
    <property type="protein sequence ID" value="CAG7718138.1"/>
    <property type="molecule type" value="Genomic_DNA"/>
</dbReference>
<organism evidence="3 4">
    <name type="scientific">Allacma fusca</name>
    <dbReference type="NCBI Taxonomy" id="39272"/>
    <lineage>
        <taxon>Eukaryota</taxon>
        <taxon>Metazoa</taxon>
        <taxon>Ecdysozoa</taxon>
        <taxon>Arthropoda</taxon>
        <taxon>Hexapoda</taxon>
        <taxon>Collembola</taxon>
        <taxon>Symphypleona</taxon>
        <taxon>Sminthuridae</taxon>
        <taxon>Allacma</taxon>
    </lineage>
</organism>
<evidence type="ECO:0000313" key="4">
    <source>
        <dbReference type="Proteomes" id="UP000708208"/>
    </source>
</evidence>
<dbReference type="InterPro" id="IPR039494">
    <property type="entry name" value="F8A"/>
</dbReference>